<dbReference type="RefSeq" id="WP_267950159.1">
    <property type="nucleotide sequence ID" value="NZ_JBEQNA010000001.1"/>
</dbReference>
<dbReference type="PANTHER" id="PTHR30173:SF43">
    <property type="entry name" value="ECF RNA POLYMERASE SIGMA FACTOR SIGI-RELATED"/>
    <property type="match status" value="1"/>
</dbReference>
<evidence type="ECO:0000313" key="10">
    <source>
        <dbReference type="Proteomes" id="UP001432401"/>
    </source>
</evidence>
<protein>
    <submittedName>
        <fullName evidence="9">Sigma-70 family RNA polymerase sigma factor</fullName>
    </submittedName>
</protein>
<name>A0ABV1ZNG0_9ACTN</name>
<evidence type="ECO:0000256" key="6">
    <source>
        <dbReference type="SAM" id="MobiDB-lite"/>
    </source>
</evidence>
<dbReference type="Pfam" id="PF04542">
    <property type="entry name" value="Sigma70_r2"/>
    <property type="match status" value="1"/>
</dbReference>
<reference evidence="9 10" key="1">
    <citation type="submission" date="2024-06" db="EMBL/GenBank/DDBJ databases">
        <authorList>
            <person name="Bataeva Y.V."/>
            <person name="Grigorian L.N."/>
            <person name="Solomentsev V.I."/>
        </authorList>
    </citation>
    <scope>NUCLEOTIDE SEQUENCE [LARGE SCALE GENOMIC DNA]</scope>
    <source>
        <strain evidence="10">SCPM-O-B-12605 (RCAM04882)</strain>
    </source>
</reference>
<keyword evidence="3" id="KW-0805">Transcription regulation</keyword>
<keyword evidence="5" id="KW-0804">Transcription</keyword>
<evidence type="ECO:0000313" key="9">
    <source>
        <dbReference type="EMBL" id="MES0832685.1"/>
    </source>
</evidence>
<feature type="domain" description="RNA polymerase sigma-70 region 2" evidence="7">
    <location>
        <begin position="11"/>
        <end position="74"/>
    </location>
</feature>
<dbReference type="PANTHER" id="PTHR30173">
    <property type="entry name" value="SIGMA 19 FACTOR"/>
    <property type="match status" value="1"/>
</dbReference>
<evidence type="ECO:0000259" key="7">
    <source>
        <dbReference type="Pfam" id="PF04542"/>
    </source>
</evidence>
<dbReference type="InterPro" id="IPR013324">
    <property type="entry name" value="RNA_pol_sigma_r3/r4-like"/>
</dbReference>
<comment type="caution">
    <text evidence="9">The sequence shown here is derived from an EMBL/GenBank/DDBJ whole genome shotgun (WGS) entry which is preliminary data.</text>
</comment>
<dbReference type="InterPro" id="IPR032710">
    <property type="entry name" value="NTF2-like_dom_sf"/>
</dbReference>
<gene>
    <name evidence="9" type="ORF">ABUK86_02795</name>
</gene>
<dbReference type="InterPro" id="IPR013325">
    <property type="entry name" value="RNA_pol_sigma_r2"/>
</dbReference>
<sequence>MNTAESLAARFHEHRGLLHSIAHRMLGSRAEAEDAVQETWLKLSRTDASQIDNLAAWLTTVTGRVCLDLLRSRSARREDPAGEDLPEPAPAAAPAPDTDPEHQAVLSDTVGTALMVVLDTLSPAERLAFVLHDMFALPFEEIAPVVERSPAATRQLASRARRRVRGGGADGRTDLARRREVVDAFLAAARGGDFEALLRVLAPDVVVRPDTAARLAGVPAETRGARAVASQAITFARLAEQARPALVRGLPGFVSLKDGRPYAALAFTVHGDRITGFDVLYEPELLAGLA</sequence>
<proteinExistence type="inferred from homology"/>
<comment type="subunit">
    <text evidence="2">Interacts transiently with the RNA polymerase catalytic core formed by RpoA, RpoB, RpoC and RpoZ (2 alpha, 1 beta, 1 beta' and 1 omega subunit) to form the RNA polymerase holoenzyme that can initiate transcription.</text>
</comment>
<dbReference type="SUPFAM" id="SSF54427">
    <property type="entry name" value="NTF2-like"/>
    <property type="match status" value="1"/>
</dbReference>
<dbReference type="Gene3D" id="1.10.1740.10">
    <property type="match status" value="1"/>
</dbReference>
<comment type="similarity">
    <text evidence="1">Belongs to the sigma-70 factor family. ECF subfamily.</text>
</comment>
<evidence type="ECO:0000259" key="8">
    <source>
        <dbReference type="Pfam" id="PF08281"/>
    </source>
</evidence>
<dbReference type="InterPro" id="IPR052704">
    <property type="entry name" value="ECF_Sigma-70_Domain"/>
</dbReference>
<evidence type="ECO:0000256" key="4">
    <source>
        <dbReference type="ARBA" id="ARBA00023082"/>
    </source>
</evidence>
<dbReference type="Pfam" id="PF08281">
    <property type="entry name" value="Sigma70_r4_2"/>
    <property type="match status" value="1"/>
</dbReference>
<dbReference type="Gene3D" id="1.10.10.10">
    <property type="entry name" value="Winged helix-like DNA-binding domain superfamily/Winged helix DNA-binding domain"/>
    <property type="match status" value="1"/>
</dbReference>
<dbReference type="Proteomes" id="UP001432401">
    <property type="component" value="Unassembled WGS sequence"/>
</dbReference>
<evidence type="ECO:0000256" key="3">
    <source>
        <dbReference type="ARBA" id="ARBA00023015"/>
    </source>
</evidence>
<dbReference type="InterPro" id="IPR007627">
    <property type="entry name" value="RNA_pol_sigma70_r2"/>
</dbReference>
<evidence type="ECO:0000256" key="5">
    <source>
        <dbReference type="ARBA" id="ARBA00023163"/>
    </source>
</evidence>
<accession>A0ABV1ZNG0</accession>
<evidence type="ECO:0000256" key="2">
    <source>
        <dbReference type="ARBA" id="ARBA00011344"/>
    </source>
</evidence>
<dbReference type="SUPFAM" id="SSF88946">
    <property type="entry name" value="Sigma2 domain of RNA polymerase sigma factors"/>
    <property type="match status" value="1"/>
</dbReference>
<dbReference type="EMBL" id="JBEQNB010000002">
    <property type="protein sequence ID" value="MES0832685.1"/>
    <property type="molecule type" value="Genomic_DNA"/>
</dbReference>
<organism evidence="9 10">
    <name type="scientific">Nocardiopsis tropica</name>
    <dbReference type="NCBI Taxonomy" id="109330"/>
    <lineage>
        <taxon>Bacteria</taxon>
        <taxon>Bacillati</taxon>
        <taxon>Actinomycetota</taxon>
        <taxon>Actinomycetes</taxon>
        <taxon>Streptosporangiales</taxon>
        <taxon>Nocardiopsidaceae</taxon>
        <taxon>Nocardiopsis</taxon>
    </lineage>
</organism>
<keyword evidence="10" id="KW-1185">Reference proteome</keyword>
<dbReference type="InterPro" id="IPR036388">
    <property type="entry name" value="WH-like_DNA-bd_sf"/>
</dbReference>
<evidence type="ECO:0000256" key="1">
    <source>
        <dbReference type="ARBA" id="ARBA00010641"/>
    </source>
</evidence>
<dbReference type="InterPro" id="IPR014284">
    <property type="entry name" value="RNA_pol_sigma-70_dom"/>
</dbReference>
<dbReference type="SUPFAM" id="SSF88659">
    <property type="entry name" value="Sigma3 and sigma4 domains of RNA polymerase sigma factors"/>
    <property type="match status" value="1"/>
</dbReference>
<dbReference type="InterPro" id="IPR013249">
    <property type="entry name" value="RNA_pol_sigma70_r4_t2"/>
</dbReference>
<dbReference type="NCBIfam" id="TIGR02937">
    <property type="entry name" value="sigma70-ECF"/>
    <property type="match status" value="1"/>
</dbReference>
<dbReference type="Gene3D" id="3.10.450.50">
    <property type="match status" value="1"/>
</dbReference>
<keyword evidence="4" id="KW-0731">Sigma factor</keyword>
<feature type="region of interest" description="Disordered" evidence="6">
    <location>
        <begin position="76"/>
        <end position="103"/>
    </location>
</feature>
<feature type="domain" description="RNA polymerase sigma factor 70 region 4 type 2" evidence="8">
    <location>
        <begin position="113"/>
        <end position="163"/>
    </location>
</feature>